<feature type="non-terminal residue" evidence="1">
    <location>
        <position position="1"/>
    </location>
</feature>
<dbReference type="EMBL" id="LAVV01000075">
    <property type="protein sequence ID" value="KNZ64657.1"/>
    <property type="molecule type" value="Genomic_DNA"/>
</dbReference>
<evidence type="ECO:0000313" key="1">
    <source>
        <dbReference type="EMBL" id="KNZ64657.1"/>
    </source>
</evidence>
<proteinExistence type="predicted"/>
<accession>A0A0L6VVL4</accession>
<evidence type="ECO:0000313" key="2">
    <source>
        <dbReference type="Proteomes" id="UP000037035"/>
    </source>
</evidence>
<protein>
    <submittedName>
        <fullName evidence="1">Uncharacterized protein</fullName>
    </submittedName>
</protein>
<reference evidence="1 2" key="1">
    <citation type="submission" date="2015-08" db="EMBL/GenBank/DDBJ databases">
        <title>Next Generation Sequencing and Analysis of the Genome of Puccinia sorghi L Schw, the Causal Agent of Maize Common Rust.</title>
        <authorList>
            <person name="Rochi L."/>
            <person name="Burguener G."/>
            <person name="Darino M."/>
            <person name="Turjanski A."/>
            <person name="Kreff E."/>
            <person name="Dieguez M.J."/>
            <person name="Sacco F."/>
        </authorList>
    </citation>
    <scope>NUCLEOTIDE SEQUENCE [LARGE SCALE GENOMIC DNA]</scope>
    <source>
        <strain evidence="1 2">RO10H11247</strain>
    </source>
</reference>
<dbReference type="Proteomes" id="UP000037035">
    <property type="component" value="Unassembled WGS sequence"/>
</dbReference>
<name>A0A0L6VVL4_9BASI</name>
<keyword evidence="2" id="KW-1185">Reference proteome</keyword>
<dbReference type="AlphaFoldDB" id="A0A0L6VVL4"/>
<gene>
    <name evidence="1" type="ORF">VP01_10068g1</name>
</gene>
<dbReference type="VEuPathDB" id="FungiDB:VP01_10068g1"/>
<organism evidence="1 2">
    <name type="scientific">Puccinia sorghi</name>
    <dbReference type="NCBI Taxonomy" id="27349"/>
    <lineage>
        <taxon>Eukaryota</taxon>
        <taxon>Fungi</taxon>
        <taxon>Dikarya</taxon>
        <taxon>Basidiomycota</taxon>
        <taxon>Pucciniomycotina</taxon>
        <taxon>Pucciniomycetes</taxon>
        <taxon>Pucciniales</taxon>
        <taxon>Pucciniaceae</taxon>
        <taxon>Puccinia</taxon>
    </lineage>
</organism>
<sequence>PNSPPQSVHWMNPLKIKFLKSLINHRKKRHPKTLLKGEVSIRTSTPRAEPHQRKLQILSNHTRRKGKAQVSRDGLSFEMLKFERQVKNNDKGFEMEEKKLNHSVAL</sequence>
<comment type="caution">
    <text evidence="1">The sequence shown here is derived from an EMBL/GenBank/DDBJ whole genome shotgun (WGS) entry which is preliminary data.</text>
</comment>